<evidence type="ECO:0000259" key="2">
    <source>
        <dbReference type="Pfam" id="PF05050"/>
    </source>
</evidence>
<evidence type="ECO:0000313" key="4">
    <source>
        <dbReference type="Proteomes" id="UP000077098"/>
    </source>
</evidence>
<feature type="coiled-coil region" evidence="1">
    <location>
        <begin position="358"/>
        <end position="413"/>
    </location>
</feature>
<dbReference type="InterPro" id="IPR006342">
    <property type="entry name" value="FkbM_mtfrase"/>
</dbReference>
<dbReference type="Pfam" id="PF05050">
    <property type="entry name" value="Methyltransf_21"/>
    <property type="match status" value="1"/>
</dbReference>
<reference evidence="3 4" key="1">
    <citation type="submission" date="2016-05" db="EMBL/GenBank/DDBJ databases">
        <authorList>
            <person name="Lavstsen T."/>
            <person name="Jespersen J.S."/>
        </authorList>
    </citation>
    <scope>NUCLEOTIDE SEQUENCE [LARGE SCALE GENOMIC DNA]</scope>
    <source>
        <strain evidence="3 4">KCJ1736</strain>
    </source>
</reference>
<dbReference type="Gene3D" id="3.40.50.2000">
    <property type="entry name" value="Glycogen Phosphorylase B"/>
    <property type="match status" value="2"/>
</dbReference>
<organism evidence="3 4">
    <name type="scientific">Agrobacterium tumefaciens</name>
    <dbReference type="NCBI Taxonomy" id="358"/>
    <lineage>
        <taxon>Bacteria</taxon>
        <taxon>Pseudomonadati</taxon>
        <taxon>Pseudomonadota</taxon>
        <taxon>Alphaproteobacteria</taxon>
        <taxon>Hyphomicrobiales</taxon>
        <taxon>Rhizobiaceae</taxon>
        <taxon>Rhizobium/Agrobacterium group</taxon>
        <taxon>Agrobacterium</taxon>
        <taxon>Agrobacterium tumefaciens complex</taxon>
    </lineage>
</organism>
<dbReference type="RefSeq" id="WP_063947014.1">
    <property type="nucleotide sequence ID" value="NZ_JBJDNA010000002.1"/>
</dbReference>
<dbReference type="Proteomes" id="UP000077098">
    <property type="component" value="Unassembled WGS sequence"/>
</dbReference>
<evidence type="ECO:0000256" key="1">
    <source>
        <dbReference type="SAM" id="Coils"/>
    </source>
</evidence>
<proteinExistence type="predicted"/>
<dbReference type="NCBIfam" id="TIGR01444">
    <property type="entry name" value="fkbM_fam"/>
    <property type="match status" value="1"/>
</dbReference>
<dbReference type="AlphaFoldDB" id="A0A176XIH4"/>
<dbReference type="InterPro" id="IPR052514">
    <property type="entry name" value="SAM-dependent_MTase"/>
</dbReference>
<comment type="caution">
    <text evidence="3">The sequence shown here is derived from an EMBL/GenBank/DDBJ whole genome shotgun (WGS) entry which is preliminary data.</text>
</comment>
<sequence length="906" mass="99754">MAETMFIDGSTETIQGRHGTISFFSTDPVIGLALRRYGEWAENELQFFANFIPEGATVLDIGGFIGTHALAFARMVGPTGTVHSFEPQPLSFELLSSNVAANALNQVVLHRAAVGDEIGELAIEPLAVGSETNFGGLTVGGDGTDRVAVKTIDTLGLQACDFIKCDVEGMEHLVLRGGASTIRAFKPVIYSEANSLDSAVKTAETLRQLGYSIYGHVVDAFNPDNLFAVTDNIFGCAREFGLIAVATGEESRLESLSSPYWELYPIDNVDDLAYAMMQKHQYFDEVLRSGRAAAVGGRVISGPDYKAIENELAEIRRQAQDMHEQLLGERQDLVHSRAKANALEENSRVLADDLLAVQRGFENELARSRAKADLLEEKNRGLAEDLLAVRRNEAELQQQLQASDTKAAQLNNQLQRIFKSKIFRLFKRFIEKEMRFRERRRRRREKKKLRLNDIRSPDVNSKGIPIAPPARPGDHLSVKDIGRGLASGETRGRGPVMLYVTHVSPSAPRAGNEYRIARVLKFIKGMGIEPIVLLVPLPGEEPDAHLLDKLCVEFENVVLVDRVGSLKCQLQLSDASDVLRKLDGRAITDYSDKLGERNSTSRLLPIVRTFSPDLLIDVMTELERELSPFCVMVNYGFMTRSFPLLSSKTFKVVDTHDVFSTKARKVTRFGIEDALTLTASEEATLLRSADLLLAIQPDEARELEDLGSGVDIITVGVDMPVPPVEPSPVLAPRILMVASSNDMNCKGLRDFIRFAWPLIRETVPEAELDVVGSVGRELTGHEPGVRALGFVDDLAAAYLGSRVVINPAVAGTGLKIKTLEALGHLRPIVLWPSGLDGLHPDLAQYCVCVNDWYQYAQAVITLLQDPASVQGLSAAREEITHLLSEEFTYSELKQVLEARLATKGSE</sequence>
<dbReference type="Gene3D" id="3.40.50.150">
    <property type="entry name" value="Vaccinia Virus protein VP39"/>
    <property type="match status" value="1"/>
</dbReference>
<accession>A0A176XIH4</accession>
<dbReference type="SUPFAM" id="SSF53756">
    <property type="entry name" value="UDP-Glycosyltransferase/glycogen phosphorylase"/>
    <property type="match status" value="1"/>
</dbReference>
<dbReference type="Pfam" id="PF13692">
    <property type="entry name" value="Glyco_trans_1_4"/>
    <property type="match status" value="1"/>
</dbReference>
<feature type="domain" description="Methyltransferase FkbM" evidence="2">
    <location>
        <begin position="60"/>
        <end position="212"/>
    </location>
</feature>
<gene>
    <name evidence="3" type="ORF">A7J57_16555</name>
</gene>
<protein>
    <recommendedName>
        <fullName evidence="2">Methyltransferase FkbM domain-containing protein</fullName>
    </recommendedName>
</protein>
<dbReference type="PANTHER" id="PTHR34203">
    <property type="entry name" value="METHYLTRANSFERASE, FKBM FAMILY PROTEIN"/>
    <property type="match status" value="1"/>
</dbReference>
<keyword evidence="1" id="KW-0175">Coiled coil</keyword>
<dbReference type="PANTHER" id="PTHR34203:SF15">
    <property type="entry name" value="SLL1173 PROTEIN"/>
    <property type="match status" value="1"/>
</dbReference>
<dbReference type="EMBL" id="LXPS01000001">
    <property type="protein sequence ID" value="OAE49779.1"/>
    <property type="molecule type" value="Genomic_DNA"/>
</dbReference>
<evidence type="ECO:0000313" key="3">
    <source>
        <dbReference type="EMBL" id="OAE49779.1"/>
    </source>
</evidence>
<name>A0A176XIH4_AGRTU</name>
<dbReference type="InterPro" id="IPR029063">
    <property type="entry name" value="SAM-dependent_MTases_sf"/>
</dbReference>
<dbReference type="SUPFAM" id="SSF53335">
    <property type="entry name" value="S-adenosyl-L-methionine-dependent methyltransferases"/>
    <property type="match status" value="1"/>
</dbReference>